<dbReference type="PANTHER" id="PTHR10694:SF33">
    <property type="entry name" value="LYSINE-SPECIFIC DEMETHYLASE 5"/>
    <property type="match status" value="1"/>
</dbReference>
<dbReference type="SMART" id="SM00558">
    <property type="entry name" value="JmjC"/>
    <property type="match status" value="1"/>
</dbReference>
<sequence length="395" mass="45445">LLLAVVSIQDVSAEEVEREFWRIVFDTENTVSVKYGADLITSKVGSGFPRKGDDHRGIDAKQKHLYAHHAWNLNNLPVLKESVLSHIETGISGMMVPWVYVGMCFSTFCWHTEDHWTYSINYNHWGERKIWYGIGGDNAVKFEEVVRKLAPGITMQKDIFHHMTTAVNPAILLSLGVKIWTVHQNAGEFVITFPRAYHAGYNEGLNFAEAVNFAPIDWLNKGRMCIAEYADVRRFCVFSHDELVLKIASACDKLGIAMSLATLDEMLEIAKRETQDRKYVVQHGVKLSQRENFEYISDDARSCRYRYTIEELNDIVHNLEQRTTLYFDWKEQVDILLNDSRNKPPMSAVESLLETAKHKKFPHTSPLVRLLDISKKCHITTERARTLLNGKIRTR</sequence>
<evidence type="ECO:0000259" key="3">
    <source>
        <dbReference type="PROSITE" id="PS51184"/>
    </source>
</evidence>
<proteinExistence type="predicted"/>
<dbReference type="Pfam" id="PF21323">
    <property type="entry name" value="KDM5_C-hel"/>
    <property type="match status" value="1"/>
</dbReference>
<name>A0A0N4XKI4_NIPBR</name>
<dbReference type="OMA" id="AVCILHA"/>
<dbReference type="GO" id="GO:0006355">
    <property type="term" value="P:regulation of DNA-templated transcription"/>
    <property type="evidence" value="ECO:0007669"/>
    <property type="project" value="TreeGrafter"/>
</dbReference>
<evidence type="ECO:0000313" key="4">
    <source>
        <dbReference type="WBParaSite" id="NBR_0000303601-mRNA-1"/>
    </source>
</evidence>
<dbReference type="PANTHER" id="PTHR10694">
    <property type="entry name" value="LYSINE-SPECIFIC DEMETHYLASE"/>
    <property type="match status" value="1"/>
</dbReference>
<dbReference type="PROSITE" id="PS51184">
    <property type="entry name" value="JMJC"/>
    <property type="match status" value="1"/>
</dbReference>
<feature type="domain" description="JmjC" evidence="3">
    <location>
        <begin position="65"/>
        <end position="230"/>
    </location>
</feature>
<dbReference type="GO" id="GO:0005634">
    <property type="term" value="C:nucleus"/>
    <property type="evidence" value="ECO:0007669"/>
    <property type="project" value="TreeGrafter"/>
</dbReference>
<evidence type="ECO:0000256" key="1">
    <source>
        <dbReference type="ARBA" id="ARBA00022723"/>
    </source>
</evidence>
<dbReference type="WBParaSite" id="NBR_0000303601-mRNA-1">
    <property type="protein sequence ID" value="NBR_0000303601-mRNA-1"/>
    <property type="gene ID" value="NBR_0000303601"/>
</dbReference>
<dbReference type="InterPro" id="IPR013637">
    <property type="entry name" value="Lys_sp_deMease-like_dom"/>
</dbReference>
<dbReference type="Pfam" id="PF08429">
    <property type="entry name" value="PLU-1"/>
    <property type="match status" value="1"/>
</dbReference>
<dbReference type="GO" id="GO:0046872">
    <property type="term" value="F:metal ion binding"/>
    <property type="evidence" value="ECO:0007669"/>
    <property type="project" value="UniProtKB-KW"/>
</dbReference>
<dbReference type="Pfam" id="PF02373">
    <property type="entry name" value="JmjC"/>
    <property type="match status" value="1"/>
</dbReference>
<dbReference type="Gene3D" id="2.60.120.650">
    <property type="entry name" value="Cupin"/>
    <property type="match status" value="1"/>
</dbReference>
<dbReference type="SUPFAM" id="SSF51197">
    <property type="entry name" value="Clavaminate synthase-like"/>
    <property type="match status" value="1"/>
</dbReference>
<dbReference type="GO" id="GO:0034647">
    <property type="term" value="F:histone H3K4me/H3K4me2/H3K4me3 demethylase activity"/>
    <property type="evidence" value="ECO:0007669"/>
    <property type="project" value="TreeGrafter"/>
</dbReference>
<protein>
    <submittedName>
        <fullName evidence="4">Lysine-specific demethylase rbr-2 (inferred by orthology to a C. elegans protein)</fullName>
    </submittedName>
</protein>
<evidence type="ECO:0000256" key="2">
    <source>
        <dbReference type="ARBA" id="ARBA00023004"/>
    </source>
</evidence>
<keyword evidence="2" id="KW-0408">Iron</keyword>
<accession>A0A0N4XKI4</accession>
<organism evidence="4">
    <name type="scientific">Nippostrongylus brasiliensis</name>
    <name type="common">Rat hookworm</name>
    <dbReference type="NCBI Taxonomy" id="27835"/>
    <lineage>
        <taxon>Eukaryota</taxon>
        <taxon>Metazoa</taxon>
        <taxon>Ecdysozoa</taxon>
        <taxon>Nematoda</taxon>
        <taxon>Chromadorea</taxon>
        <taxon>Rhabditida</taxon>
        <taxon>Rhabditina</taxon>
        <taxon>Rhabditomorpha</taxon>
        <taxon>Strongyloidea</taxon>
        <taxon>Heligmosomidae</taxon>
        <taxon>Nippostrongylus</taxon>
    </lineage>
</organism>
<dbReference type="InterPro" id="IPR003347">
    <property type="entry name" value="JmjC_dom"/>
</dbReference>
<dbReference type="AlphaFoldDB" id="A0A0N4XKI4"/>
<keyword evidence="1" id="KW-0479">Metal-binding</keyword>
<reference evidence="4" key="1">
    <citation type="submission" date="2017-02" db="UniProtKB">
        <authorList>
            <consortium name="WormBaseParasite"/>
        </authorList>
    </citation>
    <scope>IDENTIFICATION</scope>
</reference>
<dbReference type="GO" id="GO:0000785">
    <property type="term" value="C:chromatin"/>
    <property type="evidence" value="ECO:0007669"/>
    <property type="project" value="TreeGrafter"/>
</dbReference>
<dbReference type="InterPro" id="IPR048615">
    <property type="entry name" value="KDM5_C-hel"/>
</dbReference>